<comment type="caution">
    <text evidence="1">The sequence shown here is derived from an EMBL/GenBank/DDBJ whole genome shotgun (WGS) entry which is preliminary data.</text>
</comment>
<gene>
    <name evidence="1" type="ORF">S12H4_61685</name>
</gene>
<sequence length="98" mass="9599">MPVDALLLYAGGGVGGFALRKAGLATAQQLVKAGVKEGLARTAIRNVLHAAVQSGSVLGIYNVGASALQQAATTGEVDLKELAKEAGKGVALGVTAGA</sequence>
<name>X1UX74_9ZZZZ</name>
<proteinExistence type="predicted"/>
<dbReference type="EMBL" id="BARW01041044">
    <property type="protein sequence ID" value="GAJ22108.1"/>
    <property type="molecule type" value="Genomic_DNA"/>
</dbReference>
<dbReference type="AlphaFoldDB" id="X1UX74"/>
<organism evidence="1">
    <name type="scientific">marine sediment metagenome</name>
    <dbReference type="NCBI Taxonomy" id="412755"/>
    <lineage>
        <taxon>unclassified sequences</taxon>
        <taxon>metagenomes</taxon>
        <taxon>ecological metagenomes</taxon>
    </lineage>
</organism>
<accession>X1UX74</accession>
<evidence type="ECO:0000313" key="1">
    <source>
        <dbReference type="EMBL" id="GAJ22108.1"/>
    </source>
</evidence>
<feature type="non-terminal residue" evidence="1">
    <location>
        <position position="98"/>
    </location>
</feature>
<protein>
    <submittedName>
        <fullName evidence="1">Uncharacterized protein</fullName>
    </submittedName>
</protein>
<reference evidence="1" key="1">
    <citation type="journal article" date="2014" name="Front. Microbiol.">
        <title>High frequency of phylogenetically diverse reductive dehalogenase-homologous genes in deep subseafloor sedimentary metagenomes.</title>
        <authorList>
            <person name="Kawai M."/>
            <person name="Futagami T."/>
            <person name="Toyoda A."/>
            <person name="Takaki Y."/>
            <person name="Nishi S."/>
            <person name="Hori S."/>
            <person name="Arai W."/>
            <person name="Tsubouchi T."/>
            <person name="Morono Y."/>
            <person name="Uchiyama I."/>
            <person name="Ito T."/>
            <person name="Fujiyama A."/>
            <person name="Inagaki F."/>
            <person name="Takami H."/>
        </authorList>
    </citation>
    <scope>NUCLEOTIDE SEQUENCE</scope>
    <source>
        <strain evidence="1">Expedition CK06-06</strain>
    </source>
</reference>